<evidence type="ECO:0000313" key="1">
    <source>
        <dbReference type="EMBL" id="GBL92911.1"/>
    </source>
</evidence>
<protein>
    <submittedName>
        <fullName evidence="1">Uncharacterized protein</fullName>
    </submittedName>
</protein>
<dbReference type="OrthoDB" id="6766291at2759"/>
<accession>A0A4Y2BKY1</accession>
<gene>
    <name evidence="1" type="ORF">AVEN_54569_1</name>
</gene>
<keyword evidence="2" id="KW-1185">Reference proteome</keyword>
<evidence type="ECO:0000313" key="2">
    <source>
        <dbReference type="Proteomes" id="UP000499080"/>
    </source>
</evidence>
<comment type="caution">
    <text evidence="1">The sequence shown here is derived from an EMBL/GenBank/DDBJ whole genome shotgun (WGS) entry which is preliminary data.</text>
</comment>
<dbReference type="InterPro" id="IPR036397">
    <property type="entry name" value="RNaseH_sf"/>
</dbReference>
<dbReference type="GO" id="GO:0003676">
    <property type="term" value="F:nucleic acid binding"/>
    <property type="evidence" value="ECO:0007669"/>
    <property type="project" value="InterPro"/>
</dbReference>
<dbReference type="PANTHER" id="PTHR47326:SF1">
    <property type="entry name" value="HTH PSQ-TYPE DOMAIN-CONTAINING PROTEIN"/>
    <property type="match status" value="1"/>
</dbReference>
<dbReference type="PANTHER" id="PTHR47326">
    <property type="entry name" value="TRANSPOSABLE ELEMENT TC3 TRANSPOSASE-LIKE PROTEIN"/>
    <property type="match status" value="1"/>
</dbReference>
<dbReference type="Proteomes" id="UP000499080">
    <property type="component" value="Unassembled WGS sequence"/>
</dbReference>
<proteinExistence type="predicted"/>
<organism evidence="1 2">
    <name type="scientific">Araneus ventricosus</name>
    <name type="common">Orbweaver spider</name>
    <name type="synonym">Epeira ventricosa</name>
    <dbReference type="NCBI Taxonomy" id="182803"/>
    <lineage>
        <taxon>Eukaryota</taxon>
        <taxon>Metazoa</taxon>
        <taxon>Ecdysozoa</taxon>
        <taxon>Arthropoda</taxon>
        <taxon>Chelicerata</taxon>
        <taxon>Arachnida</taxon>
        <taxon>Araneae</taxon>
        <taxon>Araneomorphae</taxon>
        <taxon>Entelegynae</taxon>
        <taxon>Araneoidea</taxon>
        <taxon>Araneidae</taxon>
        <taxon>Araneus</taxon>
    </lineage>
</organism>
<sequence>MPADLQVVVRNYLNTSFTERRIERGGPLTRWSPRSPDLSIIDYFLWGHLKATRFEFQLTQLRTSLLDYSLRLQVCAYKTATTA</sequence>
<reference evidence="1 2" key="1">
    <citation type="journal article" date="2019" name="Sci. Rep.">
        <title>Orb-weaving spider Araneus ventricosus genome elucidates the spidroin gene catalogue.</title>
        <authorList>
            <person name="Kono N."/>
            <person name="Nakamura H."/>
            <person name="Ohtoshi R."/>
            <person name="Moran D.A.P."/>
            <person name="Shinohara A."/>
            <person name="Yoshida Y."/>
            <person name="Fujiwara M."/>
            <person name="Mori M."/>
            <person name="Tomita M."/>
            <person name="Arakawa K."/>
        </authorList>
    </citation>
    <scope>NUCLEOTIDE SEQUENCE [LARGE SCALE GENOMIC DNA]</scope>
</reference>
<dbReference type="Gene3D" id="3.30.420.10">
    <property type="entry name" value="Ribonuclease H-like superfamily/Ribonuclease H"/>
    <property type="match status" value="1"/>
</dbReference>
<dbReference type="EMBL" id="BGPR01000090">
    <property type="protein sequence ID" value="GBL92911.1"/>
    <property type="molecule type" value="Genomic_DNA"/>
</dbReference>
<dbReference type="AlphaFoldDB" id="A0A4Y2BKY1"/>
<name>A0A4Y2BKY1_ARAVE</name>